<dbReference type="AlphaFoldDB" id="A0A2P5AAB1"/>
<evidence type="ECO:0000313" key="3">
    <source>
        <dbReference type="Proteomes" id="UP000237105"/>
    </source>
</evidence>
<proteinExistence type="predicted"/>
<evidence type="ECO:0000313" key="2">
    <source>
        <dbReference type="EMBL" id="PON33472.1"/>
    </source>
</evidence>
<comment type="caution">
    <text evidence="2">The sequence shown here is derived from an EMBL/GenBank/DDBJ whole genome shotgun (WGS) entry which is preliminary data.</text>
</comment>
<protein>
    <submittedName>
        <fullName evidence="2">Uncharacterized protein</fullName>
    </submittedName>
</protein>
<feature type="transmembrane region" description="Helical" evidence="1">
    <location>
        <begin position="25"/>
        <end position="44"/>
    </location>
</feature>
<accession>A0A2P5AAB1</accession>
<dbReference type="EMBL" id="JXTB01000727">
    <property type="protein sequence ID" value="PON33472.1"/>
    <property type="molecule type" value="Genomic_DNA"/>
</dbReference>
<keyword evidence="3" id="KW-1185">Reference proteome</keyword>
<dbReference type="Proteomes" id="UP000237105">
    <property type="component" value="Unassembled WGS sequence"/>
</dbReference>
<evidence type="ECO:0000256" key="1">
    <source>
        <dbReference type="SAM" id="Phobius"/>
    </source>
</evidence>
<reference evidence="3" key="1">
    <citation type="submission" date="2016-06" db="EMBL/GenBank/DDBJ databases">
        <title>Parallel loss of symbiosis genes in relatives of nitrogen-fixing non-legume Parasponia.</title>
        <authorList>
            <person name="Van Velzen R."/>
            <person name="Holmer R."/>
            <person name="Bu F."/>
            <person name="Rutten L."/>
            <person name="Van Zeijl A."/>
            <person name="Liu W."/>
            <person name="Santuari L."/>
            <person name="Cao Q."/>
            <person name="Sharma T."/>
            <person name="Shen D."/>
            <person name="Roswanjaya Y."/>
            <person name="Wardhani T."/>
            <person name="Kalhor M.S."/>
            <person name="Jansen J."/>
            <person name="Van den Hoogen J."/>
            <person name="Gungor B."/>
            <person name="Hartog M."/>
            <person name="Hontelez J."/>
            <person name="Verver J."/>
            <person name="Yang W.-C."/>
            <person name="Schijlen E."/>
            <person name="Repin R."/>
            <person name="Schilthuizen M."/>
            <person name="Schranz E."/>
            <person name="Heidstra R."/>
            <person name="Miyata K."/>
            <person name="Fedorova E."/>
            <person name="Kohlen W."/>
            <person name="Bisseling T."/>
            <person name="Smit S."/>
            <person name="Geurts R."/>
        </authorList>
    </citation>
    <scope>NUCLEOTIDE SEQUENCE [LARGE SCALE GENOMIC DNA]</scope>
    <source>
        <strain evidence="3">cv. WU1-14</strain>
    </source>
</reference>
<keyword evidence="1" id="KW-0472">Membrane</keyword>
<name>A0A2P5AAB1_PARAD</name>
<organism evidence="2 3">
    <name type="scientific">Parasponia andersonii</name>
    <name type="common">Sponia andersonii</name>
    <dbReference type="NCBI Taxonomy" id="3476"/>
    <lineage>
        <taxon>Eukaryota</taxon>
        <taxon>Viridiplantae</taxon>
        <taxon>Streptophyta</taxon>
        <taxon>Embryophyta</taxon>
        <taxon>Tracheophyta</taxon>
        <taxon>Spermatophyta</taxon>
        <taxon>Magnoliopsida</taxon>
        <taxon>eudicotyledons</taxon>
        <taxon>Gunneridae</taxon>
        <taxon>Pentapetalae</taxon>
        <taxon>rosids</taxon>
        <taxon>fabids</taxon>
        <taxon>Rosales</taxon>
        <taxon>Cannabaceae</taxon>
        <taxon>Parasponia</taxon>
    </lineage>
</organism>
<sequence>MLFSSINIDTLISKTKCVKIKFYKLLGKSFSSLFFHEFFLVIFFL</sequence>
<gene>
    <name evidence="2" type="ORF">PanWU01x14_352490</name>
</gene>
<keyword evidence="1" id="KW-0812">Transmembrane</keyword>
<keyword evidence="1" id="KW-1133">Transmembrane helix</keyword>